<evidence type="ECO:0000256" key="1">
    <source>
        <dbReference type="ARBA" id="ARBA00001962"/>
    </source>
</evidence>
<evidence type="ECO:0000256" key="3">
    <source>
        <dbReference type="ARBA" id="ARBA00022723"/>
    </source>
</evidence>
<dbReference type="FunFam" id="2.60.120.330:FF:000005">
    <property type="entry name" value="1-aminocyclopropane-1-carboxylate oxidase homolog 1"/>
    <property type="match status" value="1"/>
</dbReference>
<evidence type="ECO:0000256" key="7">
    <source>
        <dbReference type="SAM" id="Phobius"/>
    </source>
</evidence>
<dbReference type="EMBL" id="JAGKQH010000014">
    <property type="protein sequence ID" value="KAG6582375.1"/>
    <property type="molecule type" value="Genomic_DNA"/>
</dbReference>
<keyword evidence="4 6" id="KW-0560">Oxidoreductase</keyword>
<evidence type="ECO:0000256" key="6">
    <source>
        <dbReference type="RuleBase" id="RU003682"/>
    </source>
</evidence>
<comment type="similarity">
    <text evidence="2 6">Belongs to the iron/ascorbate-dependent oxidoreductase family.</text>
</comment>
<dbReference type="AlphaFoldDB" id="A0AAV6MJI0"/>
<proteinExistence type="inferred from homology"/>
<comment type="caution">
    <text evidence="9">The sequence shown here is derived from an EMBL/GenBank/DDBJ whole genome shotgun (WGS) entry which is preliminary data.</text>
</comment>
<evidence type="ECO:0000259" key="8">
    <source>
        <dbReference type="PROSITE" id="PS51471"/>
    </source>
</evidence>
<accession>A0AAV6MJI0</accession>
<evidence type="ECO:0000256" key="4">
    <source>
        <dbReference type="ARBA" id="ARBA00023002"/>
    </source>
</evidence>
<keyword evidence="7" id="KW-1133">Transmembrane helix</keyword>
<dbReference type="InterPro" id="IPR026992">
    <property type="entry name" value="DIOX_N"/>
</dbReference>
<keyword evidence="5 6" id="KW-0408">Iron</keyword>
<evidence type="ECO:0000256" key="2">
    <source>
        <dbReference type="ARBA" id="ARBA00008056"/>
    </source>
</evidence>
<dbReference type="GO" id="GO:0051213">
    <property type="term" value="F:dioxygenase activity"/>
    <property type="evidence" value="ECO:0007669"/>
    <property type="project" value="UniProtKB-ARBA"/>
</dbReference>
<evidence type="ECO:0000256" key="5">
    <source>
        <dbReference type="ARBA" id="ARBA00023004"/>
    </source>
</evidence>
<organism evidence="9 10">
    <name type="scientific">Cucurbita argyrosperma subsp. sororia</name>
    <dbReference type="NCBI Taxonomy" id="37648"/>
    <lineage>
        <taxon>Eukaryota</taxon>
        <taxon>Viridiplantae</taxon>
        <taxon>Streptophyta</taxon>
        <taxon>Embryophyta</taxon>
        <taxon>Tracheophyta</taxon>
        <taxon>Spermatophyta</taxon>
        <taxon>Magnoliopsida</taxon>
        <taxon>eudicotyledons</taxon>
        <taxon>Gunneridae</taxon>
        <taxon>Pentapetalae</taxon>
        <taxon>rosids</taxon>
        <taxon>fabids</taxon>
        <taxon>Cucurbitales</taxon>
        <taxon>Cucurbitaceae</taxon>
        <taxon>Cucurbiteae</taxon>
        <taxon>Cucurbita</taxon>
    </lineage>
</organism>
<dbReference type="PROSITE" id="PS51471">
    <property type="entry name" value="FE2OG_OXY"/>
    <property type="match status" value="1"/>
</dbReference>
<feature type="transmembrane region" description="Helical" evidence="7">
    <location>
        <begin position="443"/>
        <end position="465"/>
    </location>
</feature>
<feature type="domain" description="Fe2OG dioxygenase" evidence="8">
    <location>
        <begin position="225"/>
        <end position="327"/>
    </location>
</feature>
<feature type="non-terminal residue" evidence="9">
    <location>
        <position position="1"/>
    </location>
</feature>
<dbReference type="Pfam" id="PF03171">
    <property type="entry name" value="2OG-FeII_Oxy"/>
    <property type="match status" value="1"/>
</dbReference>
<protein>
    <submittedName>
        <fullName evidence="9">1-aminocyclopropane-1-carboxylate oxidase-like 1</fullName>
    </submittedName>
</protein>
<keyword evidence="3 6" id="KW-0479">Metal-binding</keyword>
<keyword evidence="7" id="KW-0812">Transmembrane</keyword>
<dbReference type="GO" id="GO:0046872">
    <property type="term" value="F:metal ion binding"/>
    <property type="evidence" value="ECO:0007669"/>
    <property type="project" value="UniProtKB-KW"/>
</dbReference>
<name>A0AAV6MJI0_9ROSI</name>
<dbReference type="InterPro" id="IPR005123">
    <property type="entry name" value="Oxoglu/Fe-dep_dioxygenase_dom"/>
</dbReference>
<dbReference type="PANTHER" id="PTHR10209">
    <property type="entry name" value="OXIDOREDUCTASE, 2OG-FE II OXYGENASE FAMILY PROTEIN"/>
    <property type="match status" value="1"/>
</dbReference>
<reference evidence="9 10" key="1">
    <citation type="journal article" date="2021" name="Hortic Res">
        <title>The domestication of Cucurbita argyrosperma as revealed by the genome of its wild relative.</title>
        <authorList>
            <person name="Barrera-Redondo J."/>
            <person name="Sanchez-de la Vega G."/>
            <person name="Aguirre-Liguori J.A."/>
            <person name="Castellanos-Morales G."/>
            <person name="Gutierrez-Guerrero Y.T."/>
            <person name="Aguirre-Dugua X."/>
            <person name="Aguirre-Planter E."/>
            <person name="Tenaillon M.I."/>
            <person name="Lira-Saade R."/>
            <person name="Eguiarte L.E."/>
        </authorList>
    </citation>
    <scope>NUCLEOTIDE SEQUENCE [LARGE SCALE GENOMIC DNA]</scope>
    <source>
        <strain evidence="9">JBR-2021</strain>
    </source>
</reference>
<feature type="transmembrane region" description="Helical" evidence="7">
    <location>
        <begin position="416"/>
        <end position="437"/>
    </location>
</feature>
<dbReference type="Pfam" id="PF14226">
    <property type="entry name" value="DIOX_N"/>
    <property type="match status" value="1"/>
</dbReference>
<dbReference type="InterPro" id="IPR044861">
    <property type="entry name" value="IPNS-like_FE2OG_OXY"/>
</dbReference>
<gene>
    <name evidence="9" type="ORF">SDJN03_22377</name>
</gene>
<keyword evidence="7" id="KW-0472">Membrane</keyword>
<evidence type="ECO:0000313" key="10">
    <source>
        <dbReference type="Proteomes" id="UP000685013"/>
    </source>
</evidence>
<dbReference type="Proteomes" id="UP000685013">
    <property type="component" value="Chromosome 14"/>
</dbReference>
<evidence type="ECO:0000313" key="9">
    <source>
        <dbReference type="EMBL" id="KAG6582375.1"/>
    </source>
</evidence>
<sequence>MDSDGRSLGINGVDGINLTPLSKADENYHRPTELKAFDDTKAGVKGLVDAGITEIPRIFYHPLEEDDSGETQIRIPVIDLEGVAKDSLKRKDIVEQIREASEELGFFQLINHGIPASVLEEMRESVRRFHEQDTEVKKQFYTRDLTKPFVYNSNFDLYSAATTNWRDTFSHASAPNLPNPQDLPEICRDILVDYSKRVMEIGKLLFELLSEALGLNPNYLNNIGCSDGLAFVYHYYPACPQPKSTIGISEHSDTDFITVLLQDHVGGLQIRHQNKWIDVCPVAGALVVNIGDLMQLITNDRFKSVNHRVVSKHEGPRISVAGIFSTLVLPSNKLHGPIKELLSEEKPAIYRETTVRDFSIQFRSDGLGTSTLKHYKLNQAERVMRRWVITGSDFENWRFLLNLGKKKMRDFPGSPGTVMGLILRILQFVFAAASIASMASTAYFFKFTAFWFVFFAPFLVPLFHLNTI</sequence>
<keyword evidence="10" id="KW-1185">Reference proteome</keyword>
<comment type="cofactor">
    <cofactor evidence="1">
        <name>Fe cation</name>
        <dbReference type="ChEBI" id="CHEBI:24875"/>
    </cofactor>
</comment>
<dbReference type="PANTHER" id="PTHR10209:SF859">
    <property type="entry name" value="OS03G0690500 PROTEIN"/>
    <property type="match status" value="1"/>
</dbReference>